<dbReference type="Proteomes" id="UP001321249">
    <property type="component" value="Unassembled WGS sequence"/>
</dbReference>
<protein>
    <submittedName>
        <fullName evidence="3">Uncharacterized protein</fullName>
    </submittedName>
</protein>
<feature type="region of interest" description="Disordered" evidence="1">
    <location>
        <begin position="77"/>
        <end position="99"/>
    </location>
</feature>
<gene>
    <name evidence="2" type="ORF">GKO46_06540</name>
    <name evidence="3" type="ORF">GKO48_00540</name>
</gene>
<evidence type="ECO:0000256" key="1">
    <source>
        <dbReference type="SAM" id="MobiDB-lite"/>
    </source>
</evidence>
<proteinExistence type="predicted"/>
<evidence type="ECO:0000313" key="2">
    <source>
        <dbReference type="EMBL" id="MDG0866731.1"/>
    </source>
</evidence>
<evidence type="ECO:0000313" key="5">
    <source>
        <dbReference type="Proteomes" id="UP001321249"/>
    </source>
</evidence>
<sequence length="477" mass="51586">MIIEFAPPETALTTPTFTAITDFTCLKGGADFTIEYFASIDVSEVWNFTYSPEDPIENLDRQRTTTEQHIKLASGKCVAPEGDPAPTPMSALPTSTPDPLEKASEVFLADPTETPSADENAGSSSASVQLSNGMTVQAEISPWGGNATLKKSWSGSVDFLQYTLNLTVSGETKDGNMQDVEYQISAIEPRGLIDWTDVIQNVAGTGVGDLNENVTLPWAGDYVVKGSVGGEAFEITVAAIEPELRYGILAEPSTWKGQTPLSDEGAIELADFSGEWMGWVDQSWIDEILAVSSADVMQNESKLNLERVERFVEPIMTGVQQSTPDGGRTPYEMIVPRALYEGTFSYKLPAFSYETGHCGDDILTYEISGTVNYAPNKGLWSAPLVLTGTLSGPLPKLTREFHRTVQIEVISGDNINRQRLFDEGGSLPIIGPLEEGAVVGFVVQFSDLEENTGTTLDNESTCESYPRSIALAATNRG</sequence>
<reference evidence="3" key="2">
    <citation type="journal article" date="2023" name="Nat. Commun.">
        <title>Cultivation of marine bacteria of the SAR202 clade.</title>
        <authorList>
            <person name="Lim Y."/>
            <person name="Seo J.H."/>
            <person name="Giovannoni S.J."/>
            <person name="Kang I."/>
            <person name="Cho J.C."/>
        </authorList>
    </citation>
    <scope>NUCLEOTIDE SEQUENCE</scope>
    <source>
        <strain evidence="3">JH1073</strain>
    </source>
</reference>
<keyword evidence="4" id="KW-1185">Reference proteome</keyword>
<dbReference type="AlphaFoldDB" id="A0AAJ5ZBC4"/>
<accession>A0AAJ5ZBC4</accession>
<organism evidence="3 4">
    <name type="scientific">Candidatus Lucifugimonas marina</name>
    <dbReference type="NCBI Taxonomy" id="3038979"/>
    <lineage>
        <taxon>Bacteria</taxon>
        <taxon>Bacillati</taxon>
        <taxon>Chloroflexota</taxon>
        <taxon>Dehalococcoidia</taxon>
        <taxon>SAR202 cluster</taxon>
        <taxon>Candidatus Lucifugimonadales</taxon>
        <taxon>Candidatus Lucifugimonadaceae</taxon>
        <taxon>Candidatus Lucifugimonas</taxon>
    </lineage>
</organism>
<dbReference type="EMBL" id="CP046147">
    <property type="protein sequence ID" value="WFG38154.1"/>
    <property type="molecule type" value="Genomic_DNA"/>
</dbReference>
<evidence type="ECO:0000313" key="3">
    <source>
        <dbReference type="EMBL" id="WFG38154.1"/>
    </source>
</evidence>
<dbReference type="Proteomes" id="UP001219901">
    <property type="component" value="Chromosome"/>
</dbReference>
<name>A0AAJ5ZBC4_9CHLR</name>
<dbReference type="EMBL" id="WMBE01000002">
    <property type="protein sequence ID" value="MDG0866731.1"/>
    <property type="molecule type" value="Genomic_DNA"/>
</dbReference>
<reference evidence="4 5" key="1">
    <citation type="submission" date="2019-11" db="EMBL/GenBank/DDBJ databases">
        <authorList>
            <person name="Cho J.-C."/>
        </authorList>
    </citation>
    <scope>NUCLEOTIDE SEQUENCE [LARGE SCALE GENOMIC DNA]</scope>
    <source>
        <strain evidence="3 4">JH1073</strain>
        <strain evidence="2 5">JH702</strain>
    </source>
</reference>
<evidence type="ECO:0000313" key="4">
    <source>
        <dbReference type="Proteomes" id="UP001219901"/>
    </source>
</evidence>
<reference evidence="4" key="3">
    <citation type="submission" date="2023-06" db="EMBL/GenBank/DDBJ databases">
        <title>Pangenomics reveal diversification of enzyme families and niche specialization in globally abundant SAR202 bacteria.</title>
        <authorList>
            <person name="Saw J.H.W."/>
        </authorList>
    </citation>
    <scope>NUCLEOTIDE SEQUENCE [LARGE SCALE GENOMIC DNA]</scope>
    <source>
        <strain evidence="4">JH1073</strain>
    </source>
</reference>
<dbReference type="RefSeq" id="WP_342824406.1">
    <property type="nucleotide sequence ID" value="NZ_CP046146.1"/>
</dbReference>